<gene>
    <name evidence="1" type="ORF">S12H4_28899</name>
</gene>
<organism evidence="1">
    <name type="scientific">marine sediment metagenome</name>
    <dbReference type="NCBI Taxonomy" id="412755"/>
    <lineage>
        <taxon>unclassified sequences</taxon>
        <taxon>metagenomes</taxon>
        <taxon>ecological metagenomes</taxon>
    </lineage>
</organism>
<dbReference type="SUPFAM" id="SSF53098">
    <property type="entry name" value="Ribonuclease H-like"/>
    <property type="match status" value="1"/>
</dbReference>
<dbReference type="AlphaFoldDB" id="X1ULH3"/>
<evidence type="ECO:0000313" key="1">
    <source>
        <dbReference type="EMBL" id="GAI93194.1"/>
    </source>
</evidence>
<dbReference type="Gene3D" id="3.30.420.10">
    <property type="entry name" value="Ribonuclease H-like superfamily/Ribonuclease H"/>
    <property type="match status" value="1"/>
</dbReference>
<accession>X1ULH3</accession>
<dbReference type="InterPro" id="IPR012337">
    <property type="entry name" value="RNaseH-like_sf"/>
</dbReference>
<dbReference type="GO" id="GO:0003676">
    <property type="term" value="F:nucleic acid binding"/>
    <property type="evidence" value="ECO:0007669"/>
    <property type="project" value="InterPro"/>
</dbReference>
<name>X1ULH3_9ZZZZ</name>
<dbReference type="InterPro" id="IPR036397">
    <property type="entry name" value="RNaseH_sf"/>
</dbReference>
<protein>
    <submittedName>
        <fullName evidence="1">Uncharacterized protein</fullName>
    </submittedName>
</protein>
<proteinExistence type="predicted"/>
<feature type="non-terminal residue" evidence="1">
    <location>
        <position position="232"/>
    </location>
</feature>
<reference evidence="1" key="1">
    <citation type="journal article" date="2014" name="Front. Microbiol.">
        <title>High frequency of phylogenetically diverse reductive dehalogenase-homologous genes in deep subseafloor sedimentary metagenomes.</title>
        <authorList>
            <person name="Kawai M."/>
            <person name="Futagami T."/>
            <person name="Toyoda A."/>
            <person name="Takaki Y."/>
            <person name="Nishi S."/>
            <person name="Hori S."/>
            <person name="Arai W."/>
            <person name="Tsubouchi T."/>
            <person name="Morono Y."/>
            <person name="Uchiyama I."/>
            <person name="Ito T."/>
            <person name="Fujiyama A."/>
            <person name="Inagaki F."/>
            <person name="Takami H."/>
        </authorList>
    </citation>
    <scope>NUCLEOTIDE SEQUENCE</scope>
    <source>
        <strain evidence="1">Expedition CK06-06</strain>
    </source>
</reference>
<sequence>MSQLSRPPHRLKREKSLAMPRHLLFYDTETTSIELPNGSAEQVLKLGWAVYYRKPYGRHLAVEDWHSFTTEDSFWQFVFSHVERKQKLWLIARNINFDFTVLKSWKHLRPAGYKLKFFYNHELTTVISVRSKTGSILFCDSLNWFNESIKQTGERIGLPKFDIDFDTCSDTELSRYCHRDVEIDFENFKQFIVFLEKYQISRLRYTIGSTAMSAYLFQSLDDKYTYTITKRP</sequence>
<dbReference type="EMBL" id="BARW01016620">
    <property type="protein sequence ID" value="GAI93194.1"/>
    <property type="molecule type" value="Genomic_DNA"/>
</dbReference>
<comment type="caution">
    <text evidence="1">The sequence shown here is derived from an EMBL/GenBank/DDBJ whole genome shotgun (WGS) entry which is preliminary data.</text>
</comment>